<organism evidence="1 2">
    <name type="scientific">Digitaria exilis</name>
    <dbReference type="NCBI Taxonomy" id="1010633"/>
    <lineage>
        <taxon>Eukaryota</taxon>
        <taxon>Viridiplantae</taxon>
        <taxon>Streptophyta</taxon>
        <taxon>Embryophyta</taxon>
        <taxon>Tracheophyta</taxon>
        <taxon>Spermatophyta</taxon>
        <taxon>Magnoliopsida</taxon>
        <taxon>Liliopsida</taxon>
        <taxon>Poales</taxon>
        <taxon>Poaceae</taxon>
        <taxon>PACMAD clade</taxon>
        <taxon>Panicoideae</taxon>
        <taxon>Panicodae</taxon>
        <taxon>Paniceae</taxon>
        <taxon>Anthephorinae</taxon>
        <taxon>Digitaria</taxon>
    </lineage>
</organism>
<sequence length="48" mass="5387">MAAQTVAQADLWRHQPLLPYANGTEMCRRAWHSHGHPSPLVGVPRQLT</sequence>
<dbReference type="EMBL" id="JACEFO010003290">
    <property type="protein sequence ID" value="KAF8642424.1"/>
    <property type="molecule type" value="Genomic_DNA"/>
</dbReference>
<gene>
    <name evidence="1" type="ORF">HU200_067343</name>
</gene>
<name>A0A835A0K6_9POAL</name>
<reference evidence="1" key="1">
    <citation type="submission" date="2020-07" db="EMBL/GenBank/DDBJ databases">
        <title>Genome sequence and genetic diversity analysis of an under-domesticated orphan crop, white fonio (Digitaria exilis).</title>
        <authorList>
            <person name="Bennetzen J.L."/>
            <person name="Chen S."/>
            <person name="Ma X."/>
            <person name="Wang X."/>
            <person name="Yssel A.E.J."/>
            <person name="Chaluvadi S.R."/>
            <person name="Johnson M."/>
            <person name="Gangashetty P."/>
            <person name="Hamidou F."/>
            <person name="Sanogo M.D."/>
            <person name="Zwaenepoel A."/>
            <person name="Wallace J."/>
            <person name="Van De Peer Y."/>
            <person name="Van Deynze A."/>
        </authorList>
    </citation>
    <scope>NUCLEOTIDE SEQUENCE</scope>
    <source>
        <tissue evidence="1">Leaves</tissue>
    </source>
</reference>
<evidence type="ECO:0000313" key="2">
    <source>
        <dbReference type="Proteomes" id="UP000636709"/>
    </source>
</evidence>
<accession>A0A835A0K6</accession>
<protein>
    <submittedName>
        <fullName evidence="1">Uncharacterized protein</fullName>
    </submittedName>
</protein>
<dbReference type="AlphaFoldDB" id="A0A835A0K6"/>
<evidence type="ECO:0000313" key="1">
    <source>
        <dbReference type="EMBL" id="KAF8642424.1"/>
    </source>
</evidence>
<proteinExistence type="predicted"/>
<keyword evidence="2" id="KW-1185">Reference proteome</keyword>
<dbReference type="Proteomes" id="UP000636709">
    <property type="component" value="Unassembled WGS sequence"/>
</dbReference>
<comment type="caution">
    <text evidence="1">The sequence shown here is derived from an EMBL/GenBank/DDBJ whole genome shotgun (WGS) entry which is preliminary data.</text>
</comment>